<keyword evidence="2" id="KW-1133">Transmembrane helix</keyword>
<proteinExistence type="predicted"/>
<evidence type="ECO:0000313" key="4">
    <source>
        <dbReference type="Proteomes" id="UP000094385"/>
    </source>
</evidence>
<keyword evidence="2" id="KW-0472">Membrane</keyword>
<evidence type="ECO:0000313" key="3">
    <source>
        <dbReference type="EMBL" id="ODQ70410.1"/>
    </source>
</evidence>
<reference evidence="3 4" key="1">
    <citation type="journal article" date="2016" name="Proc. Natl. Acad. Sci. U.S.A.">
        <title>Comparative genomics of biotechnologically important yeasts.</title>
        <authorList>
            <person name="Riley R."/>
            <person name="Haridas S."/>
            <person name="Wolfe K.H."/>
            <person name="Lopes M.R."/>
            <person name="Hittinger C.T."/>
            <person name="Goeker M."/>
            <person name="Salamov A.A."/>
            <person name="Wisecaver J.H."/>
            <person name="Long T.M."/>
            <person name="Calvey C.H."/>
            <person name="Aerts A.L."/>
            <person name="Barry K.W."/>
            <person name="Choi C."/>
            <person name="Clum A."/>
            <person name="Coughlan A.Y."/>
            <person name="Deshpande S."/>
            <person name="Douglass A.P."/>
            <person name="Hanson S.J."/>
            <person name="Klenk H.-P."/>
            <person name="LaButti K.M."/>
            <person name="Lapidus A."/>
            <person name="Lindquist E.A."/>
            <person name="Lipzen A.M."/>
            <person name="Meier-Kolthoff J.P."/>
            <person name="Ohm R.A."/>
            <person name="Otillar R.P."/>
            <person name="Pangilinan J.L."/>
            <person name="Peng Y."/>
            <person name="Rokas A."/>
            <person name="Rosa C.A."/>
            <person name="Scheuner C."/>
            <person name="Sibirny A.A."/>
            <person name="Slot J.C."/>
            <person name="Stielow J.B."/>
            <person name="Sun H."/>
            <person name="Kurtzman C.P."/>
            <person name="Blackwell M."/>
            <person name="Grigoriev I.V."/>
            <person name="Jeffries T.W."/>
        </authorList>
    </citation>
    <scope>NUCLEOTIDE SEQUENCE [LARGE SCALE GENOMIC DNA]</scope>
    <source>
        <strain evidence="3 4">NRRL Y-11557</strain>
    </source>
</reference>
<dbReference type="AlphaFoldDB" id="A0A1E3PYJ2"/>
<sequence length="106" mass="11606">MPAYPLLYIFPIVGTYAVVTDKNNGLITKIAVVAILLLFFPSVDLYLHSRRKRGIPDDFKYNSSASEGEDGELDASDDTDDDVIRNGDEAVSKQGWHGVVSSVDSL</sequence>
<organism evidence="3 4">
    <name type="scientific">Lipomyces starkeyi NRRL Y-11557</name>
    <dbReference type="NCBI Taxonomy" id="675824"/>
    <lineage>
        <taxon>Eukaryota</taxon>
        <taxon>Fungi</taxon>
        <taxon>Dikarya</taxon>
        <taxon>Ascomycota</taxon>
        <taxon>Saccharomycotina</taxon>
        <taxon>Lipomycetes</taxon>
        <taxon>Lipomycetales</taxon>
        <taxon>Lipomycetaceae</taxon>
        <taxon>Lipomyces</taxon>
    </lineage>
</organism>
<dbReference type="EMBL" id="KV454300">
    <property type="protein sequence ID" value="ODQ70410.1"/>
    <property type="molecule type" value="Genomic_DNA"/>
</dbReference>
<keyword evidence="4" id="KW-1185">Reference proteome</keyword>
<gene>
    <name evidence="3" type="ORF">LIPSTDRAFT_166856</name>
</gene>
<evidence type="ECO:0000256" key="1">
    <source>
        <dbReference type="SAM" id="MobiDB-lite"/>
    </source>
</evidence>
<dbReference type="OrthoDB" id="10441462at2759"/>
<evidence type="ECO:0000256" key="2">
    <source>
        <dbReference type="SAM" id="Phobius"/>
    </source>
</evidence>
<feature type="compositionally biased region" description="Acidic residues" evidence="1">
    <location>
        <begin position="67"/>
        <end position="81"/>
    </location>
</feature>
<feature type="region of interest" description="Disordered" evidence="1">
    <location>
        <begin position="58"/>
        <end position="84"/>
    </location>
</feature>
<dbReference type="Proteomes" id="UP000094385">
    <property type="component" value="Unassembled WGS sequence"/>
</dbReference>
<feature type="transmembrane region" description="Helical" evidence="2">
    <location>
        <begin position="26"/>
        <end position="47"/>
    </location>
</feature>
<accession>A0A1E3PYJ2</accession>
<keyword evidence="2" id="KW-0812">Transmembrane</keyword>
<name>A0A1E3PYJ2_LIPST</name>
<protein>
    <submittedName>
        <fullName evidence="3">Uncharacterized protein</fullName>
    </submittedName>
</protein>